<dbReference type="InterPro" id="IPR036291">
    <property type="entry name" value="NAD(P)-bd_dom_sf"/>
</dbReference>
<evidence type="ECO:0000313" key="3">
    <source>
        <dbReference type="Proteomes" id="UP000325684"/>
    </source>
</evidence>
<dbReference type="InterPro" id="IPR050259">
    <property type="entry name" value="SDR"/>
</dbReference>
<dbReference type="InterPro" id="IPR002347">
    <property type="entry name" value="SDR_fam"/>
</dbReference>
<comment type="similarity">
    <text evidence="1">Belongs to the short-chain dehydrogenases/reductases (SDR) family.</text>
</comment>
<dbReference type="OrthoDB" id="7257744at2"/>
<dbReference type="Proteomes" id="UP000325684">
    <property type="component" value="Unassembled WGS sequence"/>
</dbReference>
<dbReference type="PRINTS" id="PR00081">
    <property type="entry name" value="GDHRDH"/>
</dbReference>
<dbReference type="Gene3D" id="3.40.50.720">
    <property type="entry name" value="NAD(P)-binding Rossmann-like Domain"/>
    <property type="match status" value="1"/>
</dbReference>
<gene>
    <name evidence="2" type="ORF">FEZ63_11490</name>
</gene>
<sequence>MKPVALVTASSKGMGEAIARELHARGYHLALLARSERIAELAEELGAVAVQGSVTDPADLERLVQIALDRYGKIDAVVNHTGHPPKGDLLAISDADWHLGLDVVLMNVVRMARLVTPIMERGGKGAIVNISTFAAFEPDPDFPVSASLRTALAAFTKLYADRYAKAGIRMNNVLPGFIDSLPEKADRKTRIPMGRYGTVAEVAKTVAFLLSDDAGYVTGQNLLVDGGLVRGL</sequence>
<dbReference type="PANTHER" id="PTHR42879">
    <property type="entry name" value="3-OXOACYL-(ACYL-CARRIER-PROTEIN) REDUCTASE"/>
    <property type="match status" value="1"/>
</dbReference>
<keyword evidence="3" id="KW-1185">Reference proteome</keyword>
<reference evidence="2 3" key="1">
    <citation type="journal article" date="2019" name="Microorganisms">
        <title>Genome Insights into the Novel Species Microvirga brassicacearum, a Rapeseed Endophyte with Biotechnological Potential.</title>
        <authorList>
            <person name="Jimenez-Gomez A."/>
            <person name="Saati-Santamaria Z."/>
            <person name="Igual J.M."/>
            <person name="Rivas R."/>
            <person name="Mateos P.F."/>
            <person name="Garcia-Fraile P."/>
        </authorList>
    </citation>
    <scope>NUCLEOTIDE SEQUENCE [LARGE SCALE GENOMIC DNA]</scope>
    <source>
        <strain evidence="2 3">CDVBN77</strain>
    </source>
</reference>
<accession>A0A5N3PBC5</accession>
<evidence type="ECO:0000313" key="2">
    <source>
        <dbReference type="EMBL" id="KAB0267048.1"/>
    </source>
</evidence>
<organism evidence="2 3">
    <name type="scientific">Microvirga brassicacearum</name>
    <dbReference type="NCBI Taxonomy" id="2580413"/>
    <lineage>
        <taxon>Bacteria</taxon>
        <taxon>Pseudomonadati</taxon>
        <taxon>Pseudomonadota</taxon>
        <taxon>Alphaproteobacteria</taxon>
        <taxon>Hyphomicrobiales</taxon>
        <taxon>Methylobacteriaceae</taxon>
        <taxon>Microvirga</taxon>
    </lineage>
</organism>
<dbReference type="Pfam" id="PF13561">
    <property type="entry name" value="adh_short_C2"/>
    <property type="match status" value="1"/>
</dbReference>
<dbReference type="SUPFAM" id="SSF51735">
    <property type="entry name" value="NAD(P)-binding Rossmann-fold domains"/>
    <property type="match status" value="1"/>
</dbReference>
<dbReference type="PANTHER" id="PTHR42879:SF6">
    <property type="entry name" value="NADPH-DEPENDENT REDUCTASE BACG"/>
    <property type="match status" value="1"/>
</dbReference>
<dbReference type="RefSeq" id="WP_150944472.1">
    <property type="nucleotide sequence ID" value="NZ_VCMV01000014.1"/>
</dbReference>
<name>A0A5N3PBC5_9HYPH</name>
<comment type="caution">
    <text evidence="2">The sequence shown here is derived from an EMBL/GenBank/DDBJ whole genome shotgun (WGS) entry which is preliminary data.</text>
</comment>
<protein>
    <submittedName>
        <fullName evidence="2">SDR family oxidoreductase</fullName>
    </submittedName>
</protein>
<proteinExistence type="inferred from homology"/>
<dbReference type="EMBL" id="VCMV01000014">
    <property type="protein sequence ID" value="KAB0267048.1"/>
    <property type="molecule type" value="Genomic_DNA"/>
</dbReference>
<evidence type="ECO:0000256" key="1">
    <source>
        <dbReference type="ARBA" id="ARBA00006484"/>
    </source>
</evidence>
<dbReference type="AlphaFoldDB" id="A0A5N3PBC5"/>
<dbReference type="FunFam" id="3.40.50.720:FF:000084">
    <property type="entry name" value="Short-chain dehydrogenase reductase"/>
    <property type="match status" value="1"/>
</dbReference>